<dbReference type="SUPFAM" id="SSF55781">
    <property type="entry name" value="GAF domain-like"/>
    <property type="match status" value="1"/>
</dbReference>
<evidence type="ECO:0000313" key="9">
    <source>
        <dbReference type="Proteomes" id="UP001501612"/>
    </source>
</evidence>
<dbReference type="Proteomes" id="UP001501612">
    <property type="component" value="Unassembled WGS sequence"/>
</dbReference>
<dbReference type="PANTHER" id="PTHR43806:SF11">
    <property type="entry name" value="CEREVISIN-RELATED"/>
    <property type="match status" value="1"/>
</dbReference>
<dbReference type="Pfam" id="PF00082">
    <property type="entry name" value="Peptidase_S8"/>
    <property type="match status" value="1"/>
</dbReference>
<dbReference type="SUPFAM" id="SSF52743">
    <property type="entry name" value="Subtilisin-like"/>
    <property type="match status" value="1"/>
</dbReference>
<keyword evidence="9" id="KW-1185">Reference proteome</keyword>
<gene>
    <name evidence="8" type="ORF">GCM10009737_06060</name>
</gene>
<accession>A0ABP5AAN2</accession>
<reference evidence="9" key="1">
    <citation type="journal article" date="2019" name="Int. J. Syst. Evol. Microbiol.">
        <title>The Global Catalogue of Microorganisms (GCM) 10K type strain sequencing project: providing services to taxonomists for standard genome sequencing and annotation.</title>
        <authorList>
            <consortium name="The Broad Institute Genomics Platform"/>
            <consortium name="The Broad Institute Genome Sequencing Center for Infectious Disease"/>
            <person name="Wu L."/>
            <person name="Ma J."/>
        </authorList>
    </citation>
    <scope>NUCLEOTIDE SEQUENCE [LARGE SCALE GENOMIC DNA]</scope>
    <source>
        <strain evidence="9">JCM 14046</strain>
    </source>
</reference>
<feature type="active site" description="Charge relay system" evidence="5">
    <location>
        <position position="217"/>
    </location>
</feature>
<dbReference type="InterPro" id="IPR000209">
    <property type="entry name" value="Peptidase_S8/S53_dom"/>
</dbReference>
<dbReference type="InterPro" id="IPR050131">
    <property type="entry name" value="Peptidase_S8_subtilisin-like"/>
</dbReference>
<dbReference type="PROSITE" id="PS51892">
    <property type="entry name" value="SUBTILASE"/>
    <property type="match status" value="1"/>
</dbReference>
<evidence type="ECO:0000259" key="7">
    <source>
        <dbReference type="Pfam" id="PF00082"/>
    </source>
</evidence>
<evidence type="ECO:0000256" key="5">
    <source>
        <dbReference type="PROSITE-ProRule" id="PRU01240"/>
    </source>
</evidence>
<protein>
    <recommendedName>
        <fullName evidence="7">Peptidase S8/S53 domain-containing protein</fullName>
    </recommendedName>
</protein>
<keyword evidence="3 5" id="KW-0378">Hydrolase</keyword>
<sequence length="442" mass="44830">MSARTRASRHPDVARLLGSIRTLYDAAACSYAVVEAGGTRLRFVAADGAGADRLPDVPVSLDRGIIGWVARSGLPAGVAAVATDTRFDHAAARATGYVPTTVLAAPVADATGAVVGVVEVLDPAAEHPGLEVLTVVAARLDAAVRPVARAPGSPHPVPAPARVRPAPDAASAVADDPPEWSAAFADPAPVRSLPLDDVREWAFGGATGAGIRVAVVDSGVDPDHPAVGGIAGGAAVVRDGGAAGGVRVEEGPHEDLVGHGTACAGVIRGFAPEAELLSVRVLGADLKGQGAMLVAGVEWALARGIDVVNLSLSSRSESMYARLHALADAAYFAGTTLVCAANNDPGPTYPSQFASVVSVAAAPGDDPWGLACNPRPPVELGARGIDVEVAWSDGETVVATGNSFAAPHVTGMVALMRSKHPWLTPYQVKTVLLALSDNARVR</sequence>
<name>A0ABP5AAN2_9ACTN</name>
<dbReference type="PRINTS" id="PR00723">
    <property type="entry name" value="SUBTILISIN"/>
</dbReference>
<feature type="domain" description="Peptidase S8/S53" evidence="7">
    <location>
        <begin position="208"/>
        <end position="433"/>
    </location>
</feature>
<evidence type="ECO:0000256" key="2">
    <source>
        <dbReference type="ARBA" id="ARBA00022670"/>
    </source>
</evidence>
<dbReference type="InterPro" id="IPR036852">
    <property type="entry name" value="Peptidase_S8/S53_dom_sf"/>
</dbReference>
<comment type="similarity">
    <text evidence="1 5">Belongs to the peptidase S8 family.</text>
</comment>
<keyword evidence="4 5" id="KW-0720">Serine protease</keyword>
<dbReference type="Gene3D" id="3.40.50.200">
    <property type="entry name" value="Peptidase S8/S53 domain"/>
    <property type="match status" value="1"/>
</dbReference>
<evidence type="ECO:0000313" key="8">
    <source>
        <dbReference type="EMBL" id="GAA1907957.1"/>
    </source>
</evidence>
<dbReference type="PANTHER" id="PTHR43806">
    <property type="entry name" value="PEPTIDASE S8"/>
    <property type="match status" value="1"/>
</dbReference>
<organism evidence="8 9">
    <name type="scientific">Nocardioides lentus</name>
    <dbReference type="NCBI Taxonomy" id="338077"/>
    <lineage>
        <taxon>Bacteria</taxon>
        <taxon>Bacillati</taxon>
        <taxon>Actinomycetota</taxon>
        <taxon>Actinomycetes</taxon>
        <taxon>Propionibacteriales</taxon>
        <taxon>Nocardioidaceae</taxon>
        <taxon>Nocardioides</taxon>
    </lineage>
</organism>
<comment type="caution">
    <text evidence="8">The sequence shown here is derived from an EMBL/GenBank/DDBJ whole genome shotgun (WGS) entry which is preliminary data.</text>
</comment>
<evidence type="ECO:0000256" key="1">
    <source>
        <dbReference type="ARBA" id="ARBA00011073"/>
    </source>
</evidence>
<dbReference type="PROSITE" id="PS00136">
    <property type="entry name" value="SUBTILASE_ASP"/>
    <property type="match status" value="1"/>
</dbReference>
<feature type="region of interest" description="Disordered" evidence="6">
    <location>
        <begin position="149"/>
        <end position="175"/>
    </location>
</feature>
<evidence type="ECO:0000256" key="6">
    <source>
        <dbReference type="SAM" id="MobiDB-lite"/>
    </source>
</evidence>
<dbReference type="EMBL" id="BAAAMY010000001">
    <property type="protein sequence ID" value="GAA1907957.1"/>
    <property type="molecule type" value="Genomic_DNA"/>
</dbReference>
<evidence type="ECO:0000256" key="3">
    <source>
        <dbReference type="ARBA" id="ARBA00022801"/>
    </source>
</evidence>
<keyword evidence="2 5" id="KW-0645">Protease</keyword>
<feature type="active site" description="Charge relay system" evidence="5">
    <location>
        <position position="403"/>
    </location>
</feature>
<feature type="active site" description="Charge relay system" evidence="5">
    <location>
        <position position="259"/>
    </location>
</feature>
<feature type="compositionally biased region" description="Low complexity" evidence="6">
    <location>
        <begin position="160"/>
        <end position="175"/>
    </location>
</feature>
<dbReference type="InterPro" id="IPR015500">
    <property type="entry name" value="Peptidase_S8_subtilisin-rel"/>
</dbReference>
<dbReference type="InterPro" id="IPR023827">
    <property type="entry name" value="Peptidase_S8_Asp-AS"/>
</dbReference>
<dbReference type="InterPro" id="IPR029016">
    <property type="entry name" value="GAF-like_dom_sf"/>
</dbReference>
<evidence type="ECO:0000256" key="4">
    <source>
        <dbReference type="ARBA" id="ARBA00022825"/>
    </source>
</evidence>
<proteinExistence type="inferred from homology"/>
<dbReference type="Gene3D" id="3.30.450.40">
    <property type="match status" value="1"/>
</dbReference>
<dbReference type="RefSeq" id="WP_344003509.1">
    <property type="nucleotide sequence ID" value="NZ_BAAAMY010000001.1"/>
</dbReference>